<evidence type="ECO:0000256" key="2">
    <source>
        <dbReference type="ARBA" id="ARBA00022729"/>
    </source>
</evidence>
<evidence type="ECO:0000313" key="10">
    <source>
        <dbReference type="EMBL" id="MET3682372.1"/>
    </source>
</evidence>
<gene>
    <name evidence="10" type="ORF">ABID56_000451</name>
</gene>
<comment type="caution">
    <text evidence="10">The sequence shown here is derived from an EMBL/GenBank/DDBJ whole genome shotgun (WGS) entry which is preliminary data.</text>
</comment>
<feature type="chain" id="PRO_5046554033" evidence="8">
    <location>
        <begin position="24"/>
        <end position="299"/>
    </location>
</feature>
<sequence>MNRAVFVIIVCLVLSSMTMPIHATPVVSAQSAIVMDMETGEVLYEKNGYQSKPIASITKIMTAIVAIEHGELDASVSISTNAANTHGSSIYADAGDHYPLKDLLYGLMLRSGNDAAVAIAEHIAGSEKGFVWLMNEKAEWLGMNDSQFQNPHGLDEEHHYASAHDMAILTQYAMTSNSVFRDIFGTKQYLSSQEDYPWHNKNKLLMTYDDVCTGGKTGYTSTAGRTLVTTAEEDGKELVVVTIDAKQDWQDHRQLYQHGFNQIVDRPEIPISFISASVDETPSYWSTVSRLFHVLQGGT</sequence>
<evidence type="ECO:0000256" key="4">
    <source>
        <dbReference type="ARBA" id="ARBA00022960"/>
    </source>
</evidence>
<feature type="domain" description="Peptidase S11 D-alanyl-D-alanine carboxypeptidase A N-terminal" evidence="9">
    <location>
        <begin position="23"/>
        <end position="246"/>
    </location>
</feature>
<name>A0ABV2KS12_9BACI</name>
<evidence type="ECO:0000256" key="5">
    <source>
        <dbReference type="ARBA" id="ARBA00022984"/>
    </source>
</evidence>
<keyword evidence="10" id="KW-0121">Carboxypeptidase</keyword>
<keyword evidence="10" id="KW-0645">Protease</keyword>
<dbReference type="PANTHER" id="PTHR21581:SF33">
    <property type="entry name" value="D-ALANYL-D-ALANINE CARBOXYPEPTIDASE DACB"/>
    <property type="match status" value="1"/>
</dbReference>
<evidence type="ECO:0000259" key="9">
    <source>
        <dbReference type="Pfam" id="PF00768"/>
    </source>
</evidence>
<protein>
    <submittedName>
        <fullName evidence="10">D-alanyl-D-alanine carboxypeptidase</fullName>
        <ecNumber evidence="10">3.4.16.4</ecNumber>
    </submittedName>
</protein>
<dbReference type="InterPro" id="IPR001967">
    <property type="entry name" value="Peptidase_S11_N"/>
</dbReference>
<dbReference type="EC" id="3.4.16.4" evidence="10"/>
<dbReference type="PRINTS" id="PR00725">
    <property type="entry name" value="DADACBPTASE1"/>
</dbReference>
<evidence type="ECO:0000256" key="3">
    <source>
        <dbReference type="ARBA" id="ARBA00022801"/>
    </source>
</evidence>
<evidence type="ECO:0000256" key="1">
    <source>
        <dbReference type="ARBA" id="ARBA00007164"/>
    </source>
</evidence>
<keyword evidence="5" id="KW-0573">Peptidoglycan synthesis</keyword>
<evidence type="ECO:0000256" key="8">
    <source>
        <dbReference type="SAM" id="SignalP"/>
    </source>
</evidence>
<comment type="similarity">
    <text evidence="1 7">Belongs to the peptidase S11 family.</text>
</comment>
<dbReference type="Gene3D" id="3.40.710.10">
    <property type="entry name" value="DD-peptidase/beta-lactamase superfamily"/>
    <property type="match status" value="1"/>
</dbReference>
<accession>A0ABV2KS12</accession>
<dbReference type="Proteomes" id="UP001549167">
    <property type="component" value="Unassembled WGS sequence"/>
</dbReference>
<dbReference type="InterPro" id="IPR018044">
    <property type="entry name" value="Peptidase_S11"/>
</dbReference>
<dbReference type="RefSeq" id="WP_354218899.1">
    <property type="nucleotide sequence ID" value="NZ_JBEPMX010000001.1"/>
</dbReference>
<organism evidence="10 11">
    <name type="scientific">Alkalibacillus flavidus</name>
    <dbReference type="NCBI Taxonomy" id="546021"/>
    <lineage>
        <taxon>Bacteria</taxon>
        <taxon>Bacillati</taxon>
        <taxon>Bacillota</taxon>
        <taxon>Bacilli</taxon>
        <taxon>Bacillales</taxon>
        <taxon>Bacillaceae</taxon>
        <taxon>Alkalibacillus</taxon>
    </lineage>
</organism>
<evidence type="ECO:0000313" key="11">
    <source>
        <dbReference type="Proteomes" id="UP001549167"/>
    </source>
</evidence>
<evidence type="ECO:0000256" key="7">
    <source>
        <dbReference type="RuleBase" id="RU004016"/>
    </source>
</evidence>
<keyword evidence="4" id="KW-0133">Cell shape</keyword>
<proteinExistence type="inferred from homology"/>
<dbReference type="GO" id="GO:0009002">
    <property type="term" value="F:serine-type D-Ala-D-Ala carboxypeptidase activity"/>
    <property type="evidence" value="ECO:0007669"/>
    <property type="project" value="UniProtKB-EC"/>
</dbReference>
<dbReference type="InterPro" id="IPR012338">
    <property type="entry name" value="Beta-lactam/transpept-like"/>
</dbReference>
<keyword evidence="2 8" id="KW-0732">Signal</keyword>
<evidence type="ECO:0000256" key="6">
    <source>
        <dbReference type="ARBA" id="ARBA00023316"/>
    </source>
</evidence>
<dbReference type="PANTHER" id="PTHR21581">
    <property type="entry name" value="D-ALANYL-D-ALANINE CARBOXYPEPTIDASE"/>
    <property type="match status" value="1"/>
</dbReference>
<reference evidence="10 11" key="1">
    <citation type="submission" date="2024-06" db="EMBL/GenBank/DDBJ databases">
        <title>Genomic Encyclopedia of Type Strains, Phase IV (KMG-IV): sequencing the most valuable type-strain genomes for metagenomic binning, comparative biology and taxonomic classification.</title>
        <authorList>
            <person name="Goeker M."/>
        </authorList>
    </citation>
    <scope>NUCLEOTIDE SEQUENCE [LARGE SCALE GENOMIC DNA]</scope>
    <source>
        <strain evidence="10 11">DSM 23520</strain>
    </source>
</reference>
<dbReference type="Pfam" id="PF00768">
    <property type="entry name" value="Peptidase_S11"/>
    <property type="match status" value="1"/>
</dbReference>
<dbReference type="SUPFAM" id="SSF56601">
    <property type="entry name" value="beta-lactamase/transpeptidase-like"/>
    <property type="match status" value="1"/>
</dbReference>
<feature type="signal peptide" evidence="8">
    <location>
        <begin position="1"/>
        <end position="23"/>
    </location>
</feature>
<dbReference type="EMBL" id="JBEPMX010000001">
    <property type="protein sequence ID" value="MET3682372.1"/>
    <property type="molecule type" value="Genomic_DNA"/>
</dbReference>
<keyword evidence="3 10" id="KW-0378">Hydrolase</keyword>
<keyword evidence="11" id="KW-1185">Reference proteome</keyword>
<keyword evidence="6" id="KW-0961">Cell wall biogenesis/degradation</keyword>